<dbReference type="Pfam" id="PF07690">
    <property type="entry name" value="MFS_1"/>
    <property type="match status" value="1"/>
</dbReference>
<evidence type="ECO:0000256" key="2">
    <source>
        <dbReference type="ARBA" id="ARBA00022448"/>
    </source>
</evidence>
<evidence type="ECO:0000256" key="7">
    <source>
        <dbReference type="SAM" id="Phobius"/>
    </source>
</evidence>
<evidence type="ECO:0000256" key="4">
    <source>
        <dbReference type="ARBA" id="ARBA00022989"/>
    </source>
</evidence>
<dbReference type="OrthoDB" id="9787026at2"/>
<dbReference type="InterPro" id="IPR020846">
    <property type="entry name" value="MFS_dom"/>
</dbReference>
<feature type="domain" description="Major facilitator superfamily (MFS) profile" evidence="8">
    <location>
        <begin position="127"/>
        <end position="537"/>
    </location>
</feature>
<feature type="transmembrane region" description="Helical" evidence="7">
    <location>
        <begin position="74"/>
        <end position="94"/>
    </location>
</feature>
<dbReference type="AlphaFoldDB" id="A8M7B7"/>
<proteinExistence type="predicted"/>
<gene>
    <name evidence="9" type="ordered locus">Sare_2964</name>
</gene>
<dbReference type="PANTHER" id="PTHR23511">
    <property type="entry name" value="SYNAPTIC VESICLE GLYCOPROTEIN 2"/>
    <property type="match status" value="1"/>
</dbReference>
<dbReference type="InterPro" id="IPR036259">
    <property type="entry name" value="MFS_trans_sf"/>
</dbReference>
<feature type="transmembrane region" description="Helical" evidence="7">
    <location>
        <begin position="393"/>
        <end position="413"/>
    </location>
</feature>
<feature type="transmembrane region" description="Helical" evidence="7">
    <location>
        <begin position="445"/>
        <end position="467"/>
    </location>
</feature>
<accession>A8M7B7</accession>
<reference evidence="9" key="1">
    <citation type="submission" date="2007-10" db="EMBL/GenBank/DDBJ databases">
        <title>Complete sequence of Salinispora arenicola CNS-205.</title>
        <authorList>
            <consortium name="US DOE Joint Genome Institute"/>
            <person name="Copeland A."/>
            <person name="Lucas S."/>
            <person name="Lapidus A."/>
            <person name="Barry K."/>
            <person name="Glavina del Rio T."/>
            <person name="Dalin E."/>
            <person name="Tice H."/>
            <person name="Pitluck S."/>
            <person name="Foster B."/>
            <person name="Schmutz J."/>
            <person name="Larimer F."/>
            <person name="Land M."/>
            <person name="Hauser L."/>
            <person name="Kyrpides N."/>
            <person name="Ivanova N."/>
            <person name="Jensen P.R."/>
            <person name="Moore B.S."/>
            <person name="Penn K."/>
            <person name="Jenkins C."/>
            <person name="Udwary D."/>
            <person name="Xiang L."/>
            <person name="Gontang E."/>
            <person name="Richardson P."/>
        </authorList>
    </citation>
    <scope>NUCLEOTIDE SEQUENCE [LARGE SCALE GENOMIC DNA]</scope>
    <source>
        <strain evidence="9">CNS-205</strain>
    </source>
</reference>
<dbReference type="KEGG" id="saq:Sare_2964"/>
<dbReference type="PATRIC" id="fig|391037.6.peg.2998"/>
<dbReference type="SUPFAM" id="SSF103473">
    <property type="entry name" value="MFS general substrate transporter"/>
    <property type="match status" value="1"/>
</dbReference>
<feature type="transmembrane region" description="Helical" evidence="7">
    <location>
        <begin position="217"/>
        <end position="241"/>
    </location>
</feature>
<feature type="region of interest" description="Disordered" evidence="6">
    <location>
        <begin position="539"/>
        <end position="565"/>
    </location>
</feature>
<feature type="transmembrane region" description="Helical" evidence="7">
    <location>
        <begin position="193"/>
        <end position="211"/>
    </location>
</feature>
<dbReference type="EMBL" id="CP000850">
    <property type="protein sequence ID" value="ABV98790.1"/>
    <property type="molecule type" value="Genomic_DNA"/>
</dbReference>
<feature type="transmembrane region" description="Helical" evidence="7">
    <location>
        <begin position="351"/>
        <end position="373"/>
    </location>
</feature>
<evidence type="ECO:0000256" key="5">
    <source>
        <dbReference type="ARBA" id="ARBA00023136"/>
    </source>
</evidence>
<sequence length="565" mass="58863">MPLAKASGDYPSAPSWRSSRFGFYLGVLLVTFGVLLQLPDVRVMIDHARLKADADLPSGAPGMESMDASEGMSMWTPTMLIGMLLLLVGFLVAAQSLFRGTRPSTGIAGIGVESIEHGRLRPIYWATAAVLTVALVVDVMKPLTLGFVLPGMGQEYDMPLEAVTILPLVALTGTAVGSVVWGLLGDRFGRRSALLLATLLFIATSACGAMPSFEWNLVMCFVMGSSAGGLLPLVFTLVAELTPRRHRGWVAVTVGSIGGLGGYLAASEAAHLLEPSLTWRALWLIGLPTGLLLLVLAPLVPESPLFLLRAGRHDEAKAILERYGSHLDGSTTSLAAGGVARPGMGTLLRTYPAVTAVIGVVGLFWGLVNFGFLVMLPAQLHEAGMAGGAASGVLAKSALYSAPALVLVVFLYAGWSGRRALALFVGATGVALSAMAIWAEGAGGQPLLVAAIALLVLSLSAVNAMLLPYSAEIYPTAMRATGSGFAGAATKFGGILGPSAMLLILALHDGLAVPAVALTVLCGVSLLLLLRFGPEVHTSFGRRPRRSDKKPAQPEEPTTTTPVRQ</sequence>
<keyword evidence="4 7" id="KW-1133">Transmembrane helix</keyword>
<name>A8M7B7_SALAI</name>
<keyword evidence="3 7" id="KW-0812">Transmembrane</keyword>
<dbReference type="eggNOG" id="COG0477">
    <property type="taxonomic scope" value="Bacteria"/>
</dbReference>
<comment type="subcellular location">
    <subcellularLocation>
        <location evidence="1">Cell membrane</location>
        <topology evidence="1">Multi-pass membrane protein</topology>
    </subcellularLocation>
</comment>
<dbReference type="Gene3D" id="1.20.1250.20">
    <property type="entry name" value="MFS general substrate transporter like domains"/>
    <property type="match status" value="1"/>
</dbReference>
<feature type="transmembrane region" description="Helical" evidence="7">
    <location>
        <begin position="123"/>
        <end position="143"/>
    </location>
</feature>
<feature type="transmembrane region" description="Helical" evidence="7">
    <location>
        <begin position="281"/>
        <end position="300"/>
    </location>
</feature>
<protein>
    <submittedName>
        <fullName evidence="9">Major facilitator superfamily MFS_1</fullName>
    </submittedName>
</protein>
<evidence type="ECO:0000256" key="1">
    <source>
        <dbReference type="ARBA" id="ARBA00004651"/>
    </source>
</evidence>
<evidence type="ECO:0000256" key="3">
    <source>
        <dbReference type="ARBA" id="ARBA00022692"/>
    </source>
</evidence>
<evidence type="ECO:0000256" key="6">
    <source>
        <dbReference type="SAM" id="MobiDB-lite"/>
    </source>
</evidence>
<feature type="transmembrane region" description="Helical" evidence="7">
    <location>
        <begin position="513"/>
        <end position="533"/>
    </location>
</feature>
<evidence type="ECO:0000259" key="8">
    <source>
        <dbReference type="PROSITE" id="PS50850"/>
    </source>
</evidence>
<feature type="transmembrane region" description="Helical" evidence="7">
    <location>
        <begin position="21"/>
        <end position="38"/>
    </location>
</feature>
<dbReference type="GO" id="GO:0005886">
    <property type="term" value="C:plasma membrane"/>
    <property type="evidence" value="ECO:0007669"/>
    <property type="project" value="UniProtKB-SubCell"/>
</dbReference>
<dbReference type="STRING" id="391037.Sare_2964"/>
<keyword evidence="5 7" id="KW-0472">Membrane</keyword>
<feature type="compositionally biased region" description="Low complexity" evidence="6">
    <location>
        <begin position="555"/>
        <end position="565"/>
    </location>
</feature>
<organism evidence="9">
    <name type="scientific">Salinispora arenicola (strain CNS-205)</name>
    <dbReference type="NCBI Taxonomy" id="391037"/>
    <lineage>
        <taxon>Bacteria</taxon>
        <taxon>Bacillati</taxon>
        <taxon>Actinomycetota</taxon>
        <taxon>Actinomycetes</taxon>
        <taxon>Micromonosporales</taxon>
        <taxon>Micromonosporaceae</taxon>
        <taxon>Salinispora</taxon>
    </lineage>
</organism>
<feature type="transmembrane region" description="Helical" evidence="7">
    <location>
        <begin position="420"/>
        <end position="439"/>
    </location>
</feature>
<dbReference type="PROSITE" id="PS50850">
    <property type="entry name" value="MFS"/>
    <property type="match status" value="1"/>
</dbReference>
<dbReference type="GO" id="GO:0022857">
    <property type="term" value="F:transmembrane transporter activity"/>
    <property type="evidence" value="ECO:0007669"/>
    <property type="project" value="InterPro"/>
</dbReference>
<dbReference type="InterPro" id="IPR011701">
    <property type="entry name" value="MFS"/>
</dbReference>
<evidence type="ECO:0000313" key="9">
    <source>
        <dbReference type="EMBL" id="ABV98790.1"/>
    </source>
</evidence>
<dbReference type="PANTHER" id="PTHR23511:SF34">
    <property type="entry name" value="SYNAPTIC VESICLE GLYCOPROTEIN 2"/>
    <property type="match status" value="1"/>
</dbReference>
<feature type="transmembrane region" description="Helical" evidence="7">
    <location>
        <begin position="248"/>
        <end position="266"/>
    </location>
</feature>
<feature type="transmembrane region" description="Helical" evidence="7">
    <location>
        <begin position="488"/>
        <end position="507"/>
    </location>
</feature>
<feature type="transmembrane region" description="Helical" evidence="7">
    <location>
        <begin position="163"/>
        <end position="184"/>
    </location>
</feature>
<keyword evidence="2" id="KW-0813">Transport</keyword>
<dbReference type="HOGENOM" id="CLU_524689_0_0_11"/>